<keyword evidence="3" id="KW-1185">Reference proteome</keyword>
<dbReference type="PROSITE" id="PS50181">
    <property type="entry name" value="FBOX"/>
    <property type="match status" value="1"/>
</dbReference>
<dbReference type="Proteomes" id="UP000248817">
    <property type="component" value="Unassembled WGS sequence"/>
</dbReference>
<sequence>MPPLDLPPELILMVANHLAQRKEINALSKVSRRLHSIVNPYLYRQNARHQKSSALVWAARRGVAGTAQHSIHAG</sequence>
<name>A0A2V5IUL6_9EURO</name>
<dbReference type="SUPFAM" id="SSF81383">
    <property type="entry name" value="F-box domain"/>
    <property type="match status" value="1"/>
</dbReference>
<dbReference type="InterPro" id="IPR036047">
    <property type="entry name" value="F-box-like_dom_sf"/>
</dbReference>
<accession>A0A2V5IUL6</accession>
<dbReference type="AlphaFoldDB" id="A0A2V5IUL6"/>
<gene>
    <name evidence="2" type="ORF">BP00DRAFT_314492</name>
</gene>
<feature type="non-terminal residue" evidence="2">
    <location>
        <position position="74"/>
    </location>
</feature>
<protein>
    <recommendedName>
        <fullName evidence="1">F-box domain-containing protein</fullName>
    </recommendedName>
</protein>
<evidence type="ECO:0000259" key="1">
    <source>
        <dbReference type="PROSITE" id="PS50181"/>
    </source>
</evidence>
<dbReference type="InterPro" id="IPR001810">
    <property type="entry name" value="F-box_dom"/>
</dbReference>
<evidence type="ECO:0000313" key="3">
    <source>
        <dbReference type="Proteomes" id="UP000248817"/>
    </source>
</evidence>
<proteinExistence type="predicted"/>
<dbReference type="Pfam" id="PF12937">
    <property type="entry name" value="F-box-like"/>
    <property type="match status" value="1"/>
</dbReference>
<dbReference type="EMBL" id="KZ825564">
    <property type="protein sequence ID" value="PYI27697.1"/>
    <property type="molecule type" value="Genomic_DNA"/>
</dbReference>
<reference evidence="2 3" key="1">
    <citation type="submission" date="2018-02" db="EMBL/GenBank/DDBJ databases">
        <title>The genomes of Aspergillus section Nigri reveals drivers in fungal speciation.</title>
        <authorList>
            <consortium name="DOE Joint Genome Institute"/>
            <person name="Vesth T.C."/>
            <person name="Nybo J."/>
            <person name="Theobald S."/>
            <person name="Brandl J."/>
            <person name="Frisvad J.C."/>
            <person name="Nielsen K.F."/>
            <person name="Lyhne E.K."/>
            <person name="Kogle M.E."/>
            <person name="Kuo A."/>
            <person name="Riley R."/>
            <person name="Clum A."/>
            <person name="Nolan M."/>
            <person name="Lipzen A."/>
            <person name="Salamov A."/>
            <person name="Henrissat B."/>
            <person name="Wiebenga A."/>
            <person name="De vries R.P."/>
            <person name="Grigoriev I.V."/>
            <person name="Mortensen U.H."/>
            <person name="Andersen M.R."/>
            <person name="Baker S.E."/>
        </authorList>
    </citation>
    <scope>NUCLEOTIDE SEQUENCE [LARGE SCALE GENOMIC DNA]</scope>
    <source>
        <strain evidence="2 3">CBS 114.80</strain>
    </source>
</reference>
<organism evidence="2 3">
    <name type="scientific">Aspergillus indologenus CBS 114.80</name>
    <dbReference type="NCBI Taxonomy" id="1450541"/>
    <lineage>
        <taxon>Eukaryota</taxon>
        <taxon>Fungi</taxon>
        <taxon>Dikarya</taxon>
        <taxon>Ascomycota</taxon>
        <taxon>Pezizomycotina</taxon>
        <taxon>Eurotiomycetes</taxon>
        <taxon>Eurotiomycetidae</taxon>
        <taxon>Eurotiales</taxon>
        <taxon>Aspergillaceae</taxon>
        <taxon>Aspergillus</taxon>
        <taxon>Aspergillus subgen. Circumdati</taxon>
    </lineage>
</organism>
<feature type="domain" description="F-box" evidence="1">
    <location>
        <begin position="1"/>
        <end position="46"/>
    </location>
</feature>
<evidence type="ECO:0000313" key="2">
    <source>
        <dbReference type="EMBL" id="PYI27697.1"/>
    </source>
</evidence>